<dbReference type="Proteomes" id="UP000198307">
    <property type="component" value="Unassembled WGS sequence"/>
</dbReference>
<sequence length="197" mass="22083">MTKKGPHHHGNLQEALIDAGLALLRESGQTGLTLRKAAARAGVSHAAPAHHFNGLSGLRNAIARRGFEMLLESLRAAERENGNDSQPDPFKRLTVRLQAYLKFCDENEPLFRLMFAEATHADPELKRIAMDCYRILHKSCRPFTNGRNTLEVEHAVWTMAHGYAVMRMNNPRPNAPAPTPPFENLLRLLLLPPDPDR</sequence>
<dbReference type="SUPFAM" id="SSF48498">
    <property type="entry name" value="Tetracyclin repressor-like, C-terminal domain"/>
    <property type="match status" value="1"/>
</dbReference>
<accession>A0A239PPS6</accession>
<dbReference type="PANTHER" id="PTHR30055">
    <property type="entry name" value="HTH-TYPE TRANSCRIPTIONAL REGULATOR RUTR"/>
    <property type="match status" value="1"/>
</dbReference>
<dbReference type="PANTHER" id="PTHR30055:SF220">
    <property type="entry name" value="TETR-FAMILY REGULATORY PROTEIN"/>
    <property type="match status" value="1"/>
</dbReference>
<dbReference type="EMBL" id="FZQB01000002">
    <property type="protein sequence ID" value="SNT71727.1"/>
    <property type="molecule type" value="Genomic_DNA"/>
</dbReference>
<evidence type="ECO:0000256" key="1">
    <source>
        <dbReference type="ARBA" id="ARBA00023015"/>
    </source>
</evidence>
<protein>
    <submittedName>
        <fullName evidence="6">DNA-binding transcriptional regulator, AcrR family</fullName>
    </submittedName>
</protein>
<gene>
    <name evidence="6" type="ORF">SAMN05444959_102242</name>
</gene>
<evidence type="ECO:0000256" key="3">
    <source>
        <dbReference type="ARBA" id="ARBA00023163"/>
    </source>
</evidence>
<dbReference type="InterPro" id="IPR025996">
    <property type="entry name" value="MT1864/Rv1816-like_C"/>
</dbReference>
<dbReference type="GO" id="GO:0003700">
    <property type="term" value="F:DNA-binding transcription factor activity"/>
    <property type="evidence" value="ECO:0007669"/>
    <property type="project" value="TreeGrafter"/>
</dbReference>
<dbReference type="InterPro" id="IPR036271">
    <property type="entry name" value="Tet_transcr_reg_TetR-rel_C_sf"/>
</dbReference>
<dbReference type="Gene3D" id="1.10.357.10">
    <property type="entry name" value="Tetracycline Repressor, domain 2"/>
    <property type="match status" value="1"/>
</dbReference>
<evidence type="ECO:0000256" key="4">
    <source>
        <dbReference type="PROSITE-ProRule" id="PRU00335"/>
    </source>
</evidence>
<organism evidence="6 7">
    <name type="scientific">Paracoccus seriniphilus</name>
    <dbReference type="NCBI Taxonomy" id="184748"/>
    <lineage>
        <taxon>Bacteria</taxon>
        <taxon>Pseudomonadati</taxon>
        <taxon>Pseudomonadota</taxon>
        <taxon>Alphaproteobacteria</taxon>
        <taxon>Rhodobacterales</taxon>
        <taxon>Paracoccaceae</taxon>
        <taxon>Paracoccus</taxon>
    </lineage>
</organism>
<keyword evidence="7" id="KW-1185">Reference proteome</keyword>
<feature type="domain" description="HTH tetR-type" evidence="5">
    <location>
        <begin position="10"/>
        <end position="70"/>
    </location>
</feature>
<name>A0A239PPS6_9RHOB</name>
<evidence type="ECO:0000259" key="5">
    <source>
        <dbReference type="PROSITE" id="PS50977"/>
    </source>
</evidence>
<dbReference type="SUPFAM" id="SSF46689">
    <property type="entry name" value="Homeodomain-like"/>
    <property type="match status" value="1"/>
</dbReference>
<proteinExistence type="predicted"/>
<dbReference type="InterPro" id="IPR001647">
    <property type="entry name" value="HTH_TetR"/>
</dbReference>
<evidence type="ECO:0000313" key="6">
    <source>
        <dbReference type="EMBL" id="SNT71727.1"/>
    </source>
</evidence>
<feature type="DNA-binding region" description="H-T-H motif" evidence="4">
    <location>
        <begin position="33"/>
        <end position="52"/>
    </location>
</feature>
<keyword evidence="2 4" id="KW-0238">DNA-binding</keyword>
<dbReference type="InterPro" id="IPR009057">
    <property type="entry name" value="Homeodomain-like_sf"/>
</dbReference>
<keyword evidence="1" id="KW-0805">Transcription regulation</keyword>
<dbReference type="AlphaFoldDB" id="A0A239PPS6"/>
<dbReference type="GO" id="GO:0000976">
    <property type="term" value="F:transcription cis-regulatory region binding"/>
    <property type="evidence" value="ECO:0007669"/>
    <property type="project" value="TreeGrafter"/>
</dbReference>
<dbReference type="OrthoDB" id="7056813at2"/>
<dbReference type="PROSITE" id="PS50977">
    <property type="entry name" value="HTH_TETR_2"/>
    <property type="match status" value="1"/>
</dbReference>
<evidence type="ECO:0000256" key="2">
    <source>
        <dbReference type="ARBA" id="ARBA00023125"/>
    </source>
</evidence>
<dbReference type="RefSeq" id="WP_089343075.1">
    <property type="nucleotide sequence ID" value="NZ_CP067129.1"/>
</dbReference>
<dbReference type="Pfam" id="PF13305">
    <property type="entry name" value="TetR_C_33"/>
    <property type="match status" value="1"/>
</dbReference>
<dbReference type="InterPro" id="IPR050109">
    <property type="entry name" value="HTH-type_TetR-like_transc_reg"/>
</dbReference>
<reference evidence="6 7" key="1">
    <citation type="submission" date="2017-07" db="EMBL/GenBank/DDBJ databases">
        <authorList>
            <person name="Sun Z.S."/>
            <person name="Albrecht U."/>
            <person name="Echele G."/>
            <person name="Lee C.C."/>
        </authorList>
    </citation>
    <scope>NUCLEOTIDE SEQUENCE [LARGE SCALE GENOMIC DNA]</scope>
    <source>
        <strain evidence="6 7">DSM 14827</strain>
    </source>
</reference>
<keyword evidence="3" id="KW-0804">Transcription</keyword>
<evidence type="ECO:0000313" key="7">
    <source>
        <dbReference type="Proteomes" id="UP000198307"/>
    </source>
</evidence>